<organism evidence="2 3">
    <name type="scientific">Trichomonas vaginalis (strain ATCC PRA-98 / G3)</name>
    <dbReference type="NCBI Taxonomy" id="412133"/>
    <lineage>
        <taxon>Eukaryota</taxon>
        <taxon>Metamonada</taxon>
        <taxon>Parabasalia</taxon>
        <taxon>Trichomonadida</taxon>
        <taxon>Trichomonadidae</taxon>
        <taxon>Trichomonas</taxon>
    </lineage>
</organism>
<dbReference type="InParanoid" id="A2EQL8"/>
<dbReference type="EMBL" id="DS113458">
    <property type="protein sequence ID" value="EAY05065.1"/>
    <property type="molecule type" value="Genomic_DNA"/>
</dbReference>
<feature type="transmembrane region" description="Helical" evidence="1">
    <location>
        <begin position="227"/>
        <end position="249"/>
    </location>
</feature>
<keyword evidence="1" id="KW-1133">Transmembrane helix</keyword>
<keyword evidence="3" id="KW-1185">Reference proteome</keyword>
<dbReference type="Proteomes" id="UP000001542">
    <property type="component" value="Unassembled WGS sequence"/>
</dbReference>
<accession>A2EQL8</accession>
<dbReference type="KEGG" id="tva:4762930"/>
<keyword evidence="1" id="KW-0472">Membrane</keyword>
<name>A2EQL8_TRIV3</name>
<proteinExistence type="predicted"/>
<dbReference type="AlphaFoldDB" id="A2EQL8"/>
<gene>
    <name evidence="2" type="ORF">TVAG_191620</name>
</gene>
<reference evidence="2" key="1">
    <citation type="submission" date="2006-10" db="EMBL/GenBank/DDBJ databases">
        <authorList>
            <person name="Amadeo P."/>
            <person name="Zhao Q."/>
            <person name="Wortman J."/>
            <person name="Fraser-Liggett C."/>
            <person name="Carlton J."/>
        </authorList>
    </citation>
    <scope>NUCLEOTIDE SEQUENCE</scope>
    <source>
        <strain evidence="2">G3</strain>
    </source>
</reference>
<evidence type="ECO:0000256" key="1">
    <source>
        <dbReference type="SAM" id="Phobius"/>
    </source>
</evidence>
<dbReference type="VEuPathDB" id="TrichDB:TVAG_191620"/>
<evidence type="ECO:0000313" key="2">
    <source>
        <dbReference type="EMBL" id="EAY05065.1"/>
    </source>
</evidence>
<dbReference type="VEuPathDB" id="TrichDB:TVAGG3_0976810"/>
<dbReference type="RefSeq" id="XP_001317288.1">
    <property type="nucleotide sequence ID" value="XM_001317253.1"/>
</dbReference>
<keyword evidence="1" id="KW-0812">Transmembrane</keyword>
<evidence type="ECO:0000313" key="3">
    <source>
        <dbReference type="Proteomes" id="UP000001542"/>
    </source>
</evidence>
<reference evidence="2" key="2">
    <citation type="journal article" date="2007" name="Science">
        <title>Draft genome sequence of the sexually transmitted pathogen Trichomonas vaginalis.</title>
        <authorList>
            <person name="Carlton J.M."/>
            <person name="Hirt R.P."/>
            <person name="Silva J.C."/>
            <person name="Delcher A.L."/>
            <person name="Schatz M."/>
            <person name="Zhao Q."/>
            <person name="Wortman J.R."/>
            <person name="Bidwell S.L."/>
            <person name="Alsmark U.C.M."/>
            <person name="Besteiro S."/>
            <person name="Sicheritz-Ponten T."/>
            <person name="Noel C.J."/>
            <person name="Dacks J.B."/>
            <person name="Foster P.G."/>
            <person name="Simillion C."/>
            <person name="Van de Peer Y."/>
            <person name="Miranda-Saavedra D."/>
            <person name="Barton G.J."/>
            <person name="Westrop G.D."/>
            <person name="Mueller S."/>
            <person name="Dessi D."/>
            <person name="Fiori P.L."/>
            <person name="Ren Q."/>
            <person name="Paulsen I."/>
            <person name="Zhang H."/>
            <person name="Bastida-Corcuera F.D."/>
            <person name="Simoes-Barbosa A."/>
            <person name="Brown M.T."/>
            <person name="Hayes R.D."/>
            <person name="Mukherjee M."/>
            <person name="Okumura C.Y."/>
            <person name="Schneider R."/>
            <person name="Smith A.J."/>
            <person name="Vanacova S."/>
            <person name="Villalvazo M."/>
            <person name="Haas B.J."/>
            <person name="Pertea M."/>
            <person name="Feldblyum T.V."/>
            <person name="Utterback T.R."/>
            <person name="Shu C.L."/>
            <person name="Osoegawa K."/>
            <person name="de Jong P.J."/>
            <person name="Hrdy I."/>
            <person name="Horvathova L."/>
            <person name="Zubacova Z."/>
            <person name="Dolezal P."/>
            <person name="Malik S.B."/>
            <person name="Logsdon J.M. Jr."/>
            <person name="Henze K."/>
            <person name="Gupta A."/>
            <person name="Wang C.C."/>
            <person name="Dunne R.L."/>
            <person name="Upcroft J.A."/>
            <person name="Upcroft P."/>
            <person name="White O."/>
            <person name="Salzberg S.L."/>
            <person name="Tang P."/>
            <person name="Chiu C.-H."/>
            <person name="Lee Y.-S."/>
            <person name="Embley T.M."/>
            <person name="Coombs G.H."/>
            <person name="Mottram J.C."/>
            <person name="Tachezy J."/>
            <person name="Fraser-Liggett C.M."/>
            <person name="Johnson P.J."/>
        </authorList>
    </citation>
    <scope>NUCLEOTIDE SEQUENCE [LARGE SCALE GENOMIC DNA]</scope>
    <source>
        <strain evidence="2">G3</strain>
    </source>
</reference>
<protein>
    <submittedName>
        <fullName evidence="2">Uncharacterized protein</fullName>
    </submittedName>
</protein>
<sequence length="289" mass="32960">MFSYFIFLTSETTFASPGYYALNFKKGESFNVDTLDKNAVFYLDQISKFDIVQGKDTLQPPTNQSIWIISQDHYVVKVKSLVTIKFWIISQKFCKNNNYFIQTSNSLGTQLNLTEPNTSYCFFFQNNFNEAKADTLLLSSNNLTKSEYHESLLPDEPKITCPFAKKCLFTTNVPFFFRVENLNKSQLSLKFAATNVLSNTTTCSVEDLLNNSTIPCKCNIMFDDISVIGYILLGSFFALLFIYVIAFLLKPTLCPTQTKIDFSQLKNKPFAGEITRDTKPVPPQENEEV</sequence>
<dbReference type="SMR" id="A2EQL8"/>